<evidence type="ECO:0000313" key="3">
    <source>
        <dbReference type="Proteomes" id="UP001230051"/>
    </source>
</evidence>
<dbReference type="EMBL" id="JAGXEW010000008">
    <property type="protein sequence ID" value="KAK1169297.1"/>
    <property type="molecule type" value="Genomic_DNA"/>
</dbReference>
<dbReference type="InterPro" id="IPR006862">
    <property type="entry name" value="Thio_Ohase/aa_AcTrfase"/>
</dbReference>
<dbReference type="AlphaFoldDB" id="A0AAD8DIM4"/>
<comment type="caution">
    <text evidence="2">The sequence shown here is derived from an EMBL/GenBank/DDBJ whole genome shotgun (WGS) entry which is preliminary data.</text>
</comment>
<keyword evidence="3" id="KW-1185">Reference proteome</keyword>
<dbReference type="Gene3D" id="3.40.50.1820">
    <property type="entry name" value="alpha/beta hydrolase"/>
    <property type="match status" value="1"/>
</dbReference>
<dbReference type="GO" id="GO:0006631">
    <property type="term" value="P:fatty acid metabolic process"/>
    <property type="evidence" value="ECO:0007669"/>
    <property type="project" value="TreeGrafter"/>
</dbReference>
<organism evidence="2 3">
    <name type="scientific">Acipenser oxyrinchus oxyrinchus</name>
    <dbReference type="NCBI Taxonomy" id="40147"/>
    <lineage>
        <taxon>Eukaryota</taxon>
        <taxon>Metazoa</taxon>
        <taxon>Chordata</taxon>
        <taxon>Craniata</taxon>
        <taxon>Vertebrata</taxon>
        <taxon>Euteleostomi</taxon>
        <taxon>Actinopterygii</taxon>
        <taxon>Chondrostei</taxon>
        <taxon>Acipenseriformes</taxon>
        <taxon>Acipenseridae</taxon>
        <taxon>Acipenser</taxon>
    </lineage>
</organism>
<evidence type="ECO:0000259" key="1">
    <source>
        <dbReference type="Pfam" id="PF04775"/>
    </source>
</evidence>
<name>A0AAD8DIM4_ACIOX</name>
<dbReference type="Proteomes" id="UP001230051">
    <property type="component" value="Unassembled WGS sequence"/>
</dbReference>
<dbReference type="Pfam" id="PF04775">
    <property type="entry name" value="Bile_Hydr_Trans"/>
    <property type="match status" value="1"/>
</dbReference>
<evidence type="ECO:0000313" key="2">
    <source>
        <dbReference type="EMBL" id="KAK1169297.1"/>
    </source>
</evidence>
<dbReference type="SUPFAM" id="SSF53474">
    <property type="entry name" value="alpha/beta-Hydrolases"/>
    <property type="match status" value="1"/>
</dbReference>
<proteinExistence type="predicted"/>
<accession>A0AAD8DIM4</accession>
<dbReference type="GO" id="GO:0047617">
    <property type="term" value="F:fatty acyl-CoA hydrolase activity"/>
    <property type="evidence" value="ECO:0007669"/>
    <property type="project" value="TreeGrafter"/>
</dbReference>
<dbReference type="GO" id="GO:0006637">
    <property type="term" value="P:acyl-CoA metabolic process"/>
    <property type="evidence" value="ECO:0007669"/>
    <property type="project" value="TreeGrafter"/>
</dbReference>
<dbReference type="PANTHER" id="PTHR10824">
    <property type="entry name" value="ACYL-COENZYME A THIOESTERASE-RELATED"/>
    <property type="match status" value="1"/>
</dbReference>
<dbReference type="InterPro" id="IPR029058">
    <property type="entry name" value="AB_hydrolase_fold"/>
</dbReference>
<protein>
    <submittedName>
        <fullName evidence="2">Bile acid-CoA:amino acid N-acyltransferase-like isoform X1</fullName>
    </submittedName>
</protein>
<dbReference type="PANTHER" id="PTHR10824:SF36">
    <property type="entry name" value="ACYL-COA THIOESTERASE 17-RELATED"/>
    <property type="match status" value="1"/>
</dbReference>
<feature type="domain" description="Acyl-CoA thioester hydrolase/bile acid-CoA amino acid N-acetyltransferase" evidence="1">
    <location>
        <begin position="29"/>
        <end position="94"/>
    </location>
</feature>
<gene>
    <name evidence="2" type="primary">Acot5</name>
    <name evidence="2" type="ORF">AOXY_G10290</name>
</gene>
<sequence length="180" mass="19767">MQCVCREWCIVKGVHACRTLCCRVSKGTLLVDLGAAQCVCAPRLRKRSVETPFLVELSVLEAHVADRFRERAVAAVSLERWYLAPGVRRVEVRQRGVVGTLFLPPGVGPFPAVLDMWGMGGGLSEYRAALLASRGYASLALVYIYHRDLPGPPDQYNVGEDYYQVQGGAGWGETSSLSQH</sequence>
<reference evidence="2" key="1">
    <citation type="submission" date="2022-02" db="EMBL/GenBank/DDBJ databases">
        <title>Atlantic sturgeon de novo genome assembly.</title>
        <authorList>
            <person name="Stock M."/>
            <person name="Klopp C."/>
            <person name="Guiguen Y."/>
            <person name="Cabau C."/>
            <person name="Parinello H."/>
            <person name="Santidrian Yebra-Pimentel E."/>
            <person name="Kuhl H."/>
            <person name="Dirks R.P."/>
            <person name="Guessner J."/>
            <person name="Wuertz S."/>
            <person name="Du K."/>
            <person name="Schartl M."/>
        </authorList>
    </citation>
    <scope>NUCLEOTIDE SEQUENCE</scope>
    <source>
        <strain evidence="2">STURGEONOMICS-FGT-2020</strain>
        <tissue evidence="2">Whole blood</tissue>
    </source>
</reference>